<evidence type="ECO:0000256" key="5">
    <source>
        <dbReference type="SAM" id="MobiDB-lite"/>
    </source>
</evidence>
<feature type="compositionally biased region" description="Basic and acidic residues" evidence="5">
    <location>
        <begin position="142"/>
        <end position="165"/>
    </location>
</feature>
<gene>
    <name evidence="7" type="ORF">ACFFSA_21770</name>
</gene>
<evidence type="ECO:0000313" key="8">
    <source>
        <dbReference type="Proteomes" id="UP001589532"/>
    </source>
</evidence>
<evidence type="ECO:0000313" key="7">
    <source>
        <dbReference type="EMBL" id="MFB9625719.1"/>
    </source>
</evidence>
<dbReference type="EMBL" id="JBHMBW010000019">
    <property type="protein sequence ID" value="MFB9625719.1"/>
    <property type="molecule type" value="Genomic_DNA"/>
</dbReference>
<dbReference type="SUPFAM" id="SSF55811">
    <property type="entry name" value="Nudix"/>
    <property type="match status" value="1"/>
</dbReference>
<organism evidence="7 8">
    <name type="scientific">Nonomuraea helvata</name>
    <dbReference type="NCBI Taxonomy" id="37484"/>
    <lineage>
        <taxon>Bacteria</taxon>
        <taxon>Bacillati</taxon>
        <taxon>Actinomycetota</taxon>
        <taxon>Actinomycetes</taxon>
        <taxon>Streptosporangiales</taxon>
        <taxon>Streptosporangiaceae</taxon>
        <taxon>Nonomuraea</taxon>
    </lineage>
</organism>
<evidence type="ECO:0000256" key="4">
    <source>
        <dbReference type="RuleBase" id="RU003476"/>
    </source>
</evidence>
<name>A0ABV5S3Y0_9ACTN</name>
<accession>A0ABV5S3Y0</accession>
<dbReference type="PANTHER" id="PTHR43046">
    <property type="entry name" value="GDP-MANNOSE MANNOSYL HYDROLASE"/>
    <property type="match status" value="1"/>
</dbReference>
<evidence type="ECO:0000256" key="3">
    <source>
        <dbReference type="ARBA" id="ARBA00022801"/>
    </source>
</evidence>
<dbReference type="PANTHER" id="PTHR43046:SF16">
    <property type="entry name" value="ADP-RIBOSE PYROPHOSPHATASE YJHB-RELATED"/>
    <property type="match status" value="1"/>
</dbReference>
<dbReference type="PROSITE" id="PS51462">
    <property type="entry name" value="NUDIX"/>
    <property type="match status" value="1"/>
</dbReference>
<protein>
    <submittedName>
        <fullName evidence="7">NUDIX domain-containing protein</fullName>
    </submittedName>
</protein>
<dbReference type="Gene3D" id="3.90.79.10">
    <property type="entry name" value="Nucleoside Triphosphate Pyrophosphohydrolase"/>
    <property type="match status" value="1"/>
</dbReference>
<evidence type="ECO:0000256" key="1">
    <source>
        <dbReference type="ARBA" id="ARBA00001946"/>
    </source>
</evidence>
<feature type="domain" description="Nudix hydrolase" evidence="6">
    <location>
        <begin position="169"/>
        <end position="297"/>
    </location>
</feature>
<dbReference type="InterPro" id="IPR020084">
    <property type="entry name" value="NUDIX_hydrolase_CS"/>
</dbReference>
<keyword evidence="3 4" id="KW-0378">Hydrolase</keyword>
<evidence type="ECO:0000259" key="6">
    <source>
        <dbReference type="PROSITE" id="PS51462"/>
    </source>
</evidence>
<comment type="caution">
    <text evidence="7">The sequence shown here is derived from an EMBL/GenBank/DDBJ whole genome shotgun (WGS) entry which is preliminary data.</text>
</comment>
<dbReference type="PRINTS" id="PR00502">
    <property type="entry name" value="NUDIXFAMILY"/>
</dbReference>
<dbReference type="CDD" id="cd04683">
    <property type="entry name" value="NUDIX_Hydrolase"/>
    <property type="match status" value="1"/>
</dbReference>
<dbReference type="RefSeq" id="WP_344984252.1">
    <property type="nucleotide sequence ID" value="NZ_BAAAXV010000001.1"/>
</dbReference>
<proteinExistence type="inferred from homology"/>
<keyword evidence="8" id="KW-1185">Reference proteome</keyword>
<comment type="similarity">
    <text evidence="2 4">Belongs to the Nudix hydrolase family.</text>
</comment>
<feature type="region of interest" description="Disordered" evidence="5">
    <location>
        <begin position="142"/>
        <end position="182"/>
    </location>
</feature>
<dbReference type="Proteomes" id="UP001589532">
    <property type="component" value="Unassembled WGS sequence"/>
</dbReference>
<dbReference type="InterPro" id="IPR015797">
    <property type="entry name" value="NUDIX_hydrolase-like_dom_sf"/>
</dbReference>
<dbReference type="Pfam" id="PF00293">
    <property type="entry name" value="NUDIX"/>
    <property type="match status" value="1"/>
</dbReference>
<evidence type="ECO:0000256" key="2">
    <source>
        <dbReference type="ARBA" id="ARBA00005582"/>
    </source>
</evidence>
<dbReference type="InterPro" id="IPR020476">
    <property type="entry name" value="Nudix_hydrolase"/>
</dbReference>
<sequence>MTHDGDAGVPGSLARVLADVTAERAAQDARWGMQILPDGTGDEGTVAESDQARRETEAAAAGGVLTWRHILTEEVMEAFAETDPERLRAELIQVAAVAVKWTQALDRRPPSAESDPDRAAPRERFRAIVDVHVLLLRDIHDESGDGIHGETHSGTRGGTDGESHAATRPGIHGGSPAAIHPGTHVLLGRRKGTGFGDGLWHLPSGHLEAGESVTEAAVREAREELGVVIDPADLAFAHVMHRAPERVGLFFATRKWTGEPCNAEPDKCSELAWWPVGHLPHGEMVAYPAAAIANVLEGVPVALYEW</sequence>
<dbReference type="PROSITE" id="PS00893">
    <property type="entry name" value="NUDIX_BOX"/>
    <property type="match status" value="1"/>
</dbReference>
<comment type="cofactor">
    <cofactor evidence="1">
        <name>Mg(2+)</name>
        <dbReference type="ChEBI" id="CHEBI:18420"/>
    </cofactor>
</comment>
<reference evidence="7 8" key="1">
    <citation type="submission" date="2024-09" db="EMBL/GenBank/DDBJ databases">
        <authorList>
            <person name="Sun Q."/>
            <person name="Mori K."/>
        </authorList>
    </citation>
    <scope>NUCLEOTIDE SEQUENCE [LARGE SCALE GENOMIC DNA]</scope>
    <source>
        <strain evidence="7 8">JCM 3143</strain>
    </source>
</reference>
<dbReference type="InterPro" id="IPR000086">
    <property type="entry name" value="NUDIX_hydrolase_dom"/>
</dbReference>